<reference evidence="2" key="1">
    <citation type="submission" date="2013-12" db="EMBL/GenBank/DDBJ databases">
        <authorList>
            <person name="Linke B."/>
        </authorList>
    </citation>
    <scope>NUCLEOTIDE SEQUENCE [LARGE SCALE GENOMIC DNA]</scope>
    <source>
        <strain evidence="2">CRIB-18</strain>
    </source>
</reference>
<dbReference type="STRING" id="1437425.CSEC_0879"/>
<sequence>MNGFIDCLVKECKNTVVILGNSPSSPREFNQSGTLLVILCVSALAIGILKTLSQNGNNAFRNFNNRNLKKMVLGAFCLIAFFATLSLLIGGSRPVDSYRMVHVDDCMINCIQKAERL</sequence>
<protein>
    <submittedName>
        <fullName evidence="2">Membrane protein</fullName>
    </submittedName>
</protein>
<feature type="transmembrane region" description="Helical" evidence="1">
    <location>
        <begin position="33"/>
        <end position="52"/>
    </location>
</feature>
<keyword evidence="1" id="KW-1133">Transmembrane helix</keyword>
<evidence type="ECO:0000256" key="1">
    <source>
        <dbReference type="SAM" id="Phobius"/>
    </source>
</evidence>
<reference evidence="2" key="2">
    <citation type="submission" date="2014-09" db="EMBL/GenBank/DDBJ databases">
        <title>Criblamydia sequanensis harbors a mega-plasmid encoding arsenite resistance.</title>
        <authorList>
            <person name="Bertelli C."/>
            <person name="Goesmann A."/>
            <person name="Greub G."/>
        </authorList>
    </citation>
    <scope>NUCLEOTIDE SEQUENCE [LARGE SCALE GENOMIC DNA]</scope>
    <source>
        <strain evidence="2">CRIB-18</strain>
    </source>
</reference>
<comment type="caution">
    <text evidence="2">The sequence shown here is derived from an EMBL/GenBank/DDBJ whole genome shotgun (WGS) entry which is preliminary data.</text>
</comment>
<accession>A0A090CYL9</accession>
<keyword evidence="1" id="KW-0472">Membrane</keyword>
<organism evidence="2 3">
    <name type="scientific">Candidatus Criblamydia sequanensis CRIB-18</name>
    <dbReference type="NCBI Taxonomy" id="1437425"/>
    <lineage>
        <taxon>Bacteria</taxon>
        <taxon>Pseudomonadati</taxon>
        <taxon>Chlamydiota</taxon>
        <taxon>Chlamydiia</taxon>
        <taxon>Parachlamydiales</taxon>
        <taxon>Candidatus Criblamydiaceae</taxon>
        <taxon>Candidatus Criblamydia</taxon>
    </lineage>
</organism>
<feature type="transmembrane region" description="Helical" evidence="1">
    <location>
        <begin position="72"/>
        <end position="91"/>
    </location>
</feature>
<keyword evidence="3" id="KW-1185">Reference proteome</keyword>
<proteinExistence type="predicted"/>
<dbReference type="EMBL" id="CCEJ010000003">
    <property type="protein sequence ID" value="CDR33707.1"/>
    <property type="molecule type" value="Genomic_DNA"/>
</dbReference>
<gene>
    <name evidence="2" type="ORF">CSEC_0879</name>
</gene>
<dbReference type="RefSeq" id="WP_041017143.1">
    <property type="nucleotide sequence ID" value="NZ_CCEJ010000003.1"/>
</dbReference>
<evidence type="ECO:0000313" key="3">
    <source>
        <dbReference type="Proteomes" id="UP000031552"/>
    </source>
</evidence>
<dbReference type="Proteomes" id="UP000031552">
    <property type="component" value="Unassembled WGS sequence"/>
</dbReference>
<keyword evidence="1" id="KW-0812">Transmembrane</keyword>
<dbReference type="AlphaFoldDB" id="A0A090CYL9"/>
<evidence type="ECO:0000313" key="2">
    <source>
        <dbReference type="EMBL" id="CDR33707.1"/>
    </source>
</evidence>
<name>A0A090CYL9_9BACT</name>